<dbReference type="GO" id="GO:0009245">
    <property type="term" value="P:lipid A biosynthetic process"/>
    <property type="evidence" value="ECO:0007669"/>
    <property type="project" value="UniProtKB-UniRule"/>
</dbReference>
<evidence type="ECO:0000256" key="7">
    <source>
        <dbReference type="ARBA" id="ARBA00022679"/>
    </source>
</evidence>
<dbReference type="HAMAP" id="MF_00409">
    <property type="entry name" value="LpxK"/>
    <property type="match status" value="1"/>
</dbReference>
<dbReference type="AlphaFoldDB" id="A0A848H8F4"/>
<keyword evidence="9 13" id="KW-0418">Kinase</keyword>
<dbReference type="GO" id="GO:0005524">
    <property type="term" value="F:ATP binding"/>
    <property type="evidence" value="ECO:0007669"/>
    <property type="project" value="UniProtKB-UniRule"/>
</dbReference>
<evidence type="ECO:0000313" key="15">
    <source>
        <dbReference type="Proteomes" id="UP000541185"/>
    </source>
</evidence>
<name>A0A848H8F4_9BURK</name>
<dbReference type="PANTHER" id="PTHR42724:SF1">
    <property type="entry name" value="TETRAACYLDISACCHARIDE 4'-KINASE, MITOCHONDRIAL-RELATED"/>
    <property type="match status" value="1"/>
</dbReference>
<evidence type="ECO:0000256" key="12">
    <source>
        <dbReference type="ARBA" id="ARBA00029757"/>
    </source>
</evidence>
<keyword evidence="6 13" id="KW-0441">Lipid A biosynthesis</keyword>
<organism evidence="14 15">
    <name type="scientific">Ramlibacter agri</name>
    <dbReference type="NCBI Taxonomy" id="2728837"/>
    <lineage>
        <taxon>Bacteria</taxon>
        <taxon>Pseudomonadati</taxon>
        <taxon>Pseudomonadota</taxon>
        <taxon>Betaproteobacteria</taxon>
        <taxon>Burkholderiales</taxon>
        <taxon>Comamonadaceae</taxon>
        <taxon>Ramlibacter</taxon>
    </lineage>
</organism>
<comment type="caution">
    <text evidence="14">The sequence shown here is derived from an EMBL/GenBank/DDBJ whole genome shotgun (WGS) entry which is preliminary data.</text>
</comment>
<dbReference type="RefSeq" id="WP_169419745.1">
    <property type="nucleotide sequence ID" value="NZ_JABBFX010000001.1"/>
</dbReference>
<dbReference type="InterPro" id="IPR027417">
    <property type="entry name" value="P-loop_NTPase"/>
</dbReference>
<evidence type="ECO:0000313" key="14">
    <source>
        <dbReference type="EMBL" id="NML45670.1"/>
    </source>
</evidence>
<accession>A0A848H8F4</accession>
<gene>
    <name evidence="13" type="primary">lpxK</name>
    <name evidence="14" type="ORF">HHL11_18120</name>
</gene>
<comment type="function">
    <text evidence="1 13">Transfers the gamma-phosphate of ATP to the 4'-position of a tetraacyldisaccharide 1-phosphate intermediate (termed DS-1-P) to form tetraacyldisaccharide 1,4'-bis-phosphate (lipid IVA).</text>
</comment>
<dbReference type="Proteomes" id="UP000541185">
    <property type="component" value="Unassembled WGS sequence"/>
</dbReference>
<dbReference type="Pfam" id="PF02606">
    <property type="entry name" value="LpxK"/>
    <property type="match status" value="1"/>
</dbReference>
<feature type="binding site" evidence="13">
    <location>
        <begin position="53"/>
        <end position="60"/>
    </location>
    <ligand>
        <name>ATP</name>
        <dbReference type="ChEBI" id="CHEBI:30616"/>
    </ligand>
</feature>
<keyword evidence="7 13" id="KW-0808">Transferase</keyword>
<evidence type="ECO:0000256" key="9">
    <source>
        <dbReference type="ARBA" id="ARBA00022777"/>
    </source>
</evidence>
<evidence type="ECO:0000256" key="8">
    <source>
        <dbReference type="ARBA" id="ARBA00022741"/>
    </source>
</evidence>
<dbReference type="NCBIfam" id="TIGR00682">
    <property type="entry name" value="lpxK"/>
    <property type="match status" value="1"/>
</dbReference>
<comment type="similarity">
    <text evidence="13">Belongs to the LpxK family.</text>
</comment>
<dbReference type="InterPro" id="IPR003758">
    <property type="entry name" value="LpxK"/>
</dbReference>
<comment type="pathway">
    <text evidence="2 13">Glycolipid biosynthesis; lipid IV(A) biosynthesis; lipid IV(A) from (3R)-3-hydroxytetradecanoyl-[acyl-carrier-protein] and UDP-N-acetyl-alpha-D-glucosamine: step 6/6.</text>
</comment>
<evidence type="ECO:0000256" key="3">
    <source>
        <dbReference type="ARBA" id="ARBA00012071"/>
    </source>
</evidence>
<evidence type="ECO:0000256" key="11">
    <source>
        <dbReference type="ARBA" id="ARBA00023098"/>
    </source>
</evidence>
<protein>
    <recommendedName>
        <fullName evidence="4 13">Tetraacyldisaccharide 4'-kinase</fullName>
        <ecNumber evidence="3 13">2.7.1.130</ecNumber>
    </recommendedName>
    <alternativeName>
        <fullName evidence="12 13">Lipid A 4'-kinase</fullName>
    </alternativeName>
</protein>
<reference evidence="14 15" key="1">
    <citation type="submission" date="2020-04" db="EMBL/GenBank/DDBJ databases">
        <title>Ramlibacter sp. G-1-2-2 isolated from soil.</title>
        <authorList>
            <person name="Dahal R.H."/>
        </authorList>
    </citation>
    <scope>NUCLEOTIDE SEQUENCE [LARGE SCALE GENOMIC DNA]</scope>
    <source>
        <strain evidence="14 15">G-1-2-2</strain>
    </source>
</reference>
<comment type="catalytic activity">
    <reaction evidence="13">
        <text>a lipid A disaccharide + ATP = a lipid IVA + ADP + H(+)</text>
        <dbReference type="Rhea" id="RHEA:67840"/>
        <dbReference type="ChEBI" id="CHEBI:15378"/>
        <dbReference type="ChEBI" id="CHEBI:30616"/>
        <dbReference type="ChEBI" id="CHEBI:176343"/>
        <dbReference type="ChEBI" id="CHEBI:176425"/>
        <dbReference type="ChEBI" id="CHEBI:456216"/>
        <dbReference type="EC" id="2.7.1.130"/>
    </reaction>
</comment>
<evidence type="ECO:0000256" key="1">
    <source>
        <dbReference type="ARBA" id="ARBA00002274"/>
    </source>
</evidence>
<dbReference type="GO" id="GO:0009244">
    <property type="term" value="P:lipopolysaccharide core region biosynthetic process"/>
    <property type="evidence" value="ECO:0007669"/>
    <property type="project" value="TreeGrafter"/>
</dbReference>
<evidence type="ECO:0000256" key="5">
    <source>
        <dbReference type="ARBA" id="ARBA00022516"/>
    </source>
</evidence>
<evidence type="ECO:0000256" key="6">
    <source>
        <dbReference type="ARBA" id="ARBA00022556"/>
    </source>
</evidence>
<proteinExistence type="inferred from homology"/>
<keyword evidence="15" id="KW-1185">Reference proteome</keyword>
<dbReference type="EC" id="2.7.1.130" evidence="3 13"/>
<dbReference type="GO" id="GO:0005886">
    <property type="term" value="C:plasma membrane"/>
    <property type="evidence" value="ECO:0007669"/>
    <property type="project" value="TreeGrafter"/>
</dbReference>
<dbReference type="PANTHER" id="PTHR42724">
    <property type="entry name" value="TETRAACYLDISACCHARIDE 4'-KINASE"/>
    <property type="match status" value="1"/>
</dbReference>
<evidence type="ECO:0000256" key="4">
    <source>
        <dbReference type="ARBA" id="ARBA00016436"/>
    </source>
</evidence>
<evidence type="ECO:0000256" key="10">
    <source>
        <dbReference type="ARBA" id="ARBA00022840"/>
    </source>
</evidence>
<dbReference type="EMBL" id="JABBFX010000001">
    <property type="protein sequence ID" value="NML45670.1"/>
    <property type="molecule type" value="Genomic_DNA"/>
</dbReference>
<evidence type="ECO:0000256" key="2">
    <source>
        <dbReference type="ARBA" id="ARBA00004870"/>
    </source>
</evidence>
<sequence>MRAALQRAWLARGPLARVLWPLSLLYRAGAALDRRNARAEHLPVRVIVVGNVVAGGAGKTPVVLAIVEHLRKRGFAVGIVSRGYGRSGDGTTEVQADDVPSRAGDEPLLLKRKSGVPVFVAGKRAEAGRALLAAYPATQVIVSDDGLQHHALARDLEVCVFDARGLGNGWLLPAGPLREPWPRHVDLVLRPPQLPAIAGHDIKRGLASTAVRADGTRMPLTSLAGQNIQAVAGIANPEPFFAMLRAAGLQLARTTALPDHHDFADASGLDPQATLVCTEKDAVKLWRLRPDAWAVPLEVEIAPAFWPELDRLLEAKLSSPDGSPTA</sequence>
<dbReference type="SUPFAM" id="SSF52540">
    <property type="entry name" value="P-loop containing nucleoside triphosphate hydrolases"/>
    <property type="match status" value="1"/>
</dbReference>
<evidence type="ECO:0000256" key="13">
    <source>
        <dbReference type="HAMAP-Rule" id="MF_00409"/>
    </source>
</evidence>
<keyword evidence="11 13" id="KW-0443">Lipid metabolism</keyword>
<dbReference type="GO" id="GO:0009029">
    <property type="term" value="F:lipid-A 4'-kinase activity"/>
    <property type="evidence" value="ECO:0007669"/>
    <property type="project" value="UniProtKB-UniRule"/>
</dbReference>
<keyword evidence="5 13" id="KW-0444">Lipid biosynthesis</keyword>
<keyword evidence="8 13" id="KW-0547">Nucleotide-binding</keyword>
<dbReference type="UniPathway" id="UPA00359">
    <property type="reaction ID" value="UER00482"/>
</dbReference>
<keyword evidence="10 13" id="KW-0067">ATP-binding</keyword>